<keyword evidence="3" id="KW-0963">Cytoplasm</keyword>
<feature type="compositionally biased region" description="Basic and acidic residues" evidence="6">
    <location>
        <begin position="920"/>
        <end position="948"/>
    </location>
</feature>
<evidence type="ECO:0008006" key="11">
    <source>
        <dbReference type="Google" id="ProtNLM"/>
    </source>
</evidence>
<gene>
    <name evidence="9" type="ORF">BGZ99_004715</name>
</gene>
<organism evidence="9 10">
    <name type="scientific">Dissophora globulifera</name>
    <dbReference type="NCBI Taxonomy" id="979702"/>
    <lineage>
        <taxon>Eukaryota</taxon>
        <taxon>Fungi</taxon>
        <taxon>Fungi incertae sedis</taxon>
        <taxon>Mucoromycota</taxon>
        <taxon>Mortierellomycotina</taxon>
        <taxon>Mortierellomycetes</taxon>
        <taxon>Mortierellales</taxon>
        <taxon>Mortierellaceae</taxon>
        <taxon>Dissophora</taxon>
    </lineage>
</organism>
<feature type="region of interest" description="Disordered" evidence="6">
    <location>
        <begin position="1143"/>
        <end position="1175"/>
    </location>
</feature>
<feature type="domain" description="Gamma tubulin complex component C-terminal" evidence="7">
    <location>
        <begin position="843"/>
        <end position="935"/>
    </location>
</feature>
<evidence type="ECO:0000259" key="8">
    <source>
        <dbReference type="Pfam" id="PF17681"/>
    </source>
</evidence>
<protein>
    <recommendedName>
        <fullName evidence="11">Spindle pole body component</fullName>
    </recommendedName>
</protein>
<comment type="subcellular location">
    <subcellularLocation>
        <location evidence="1">Cytoplasm</location>
        <location evidence="1">Cytoskeleton</location>
    </subcellularLocation>
</comment>
<dbReference type="AlphaFoldDB" id="A0A9P6RGY9"/>
<dbReference type="InterPro" id="IPR041470">
    <property type="entry name" value="GCP_N"/>
</dbReference>
<keyword evidence="10" id="KW-1185">Reference proteome</keyword>
<reference evidence="9" key="1">
    <citation type="journal article" date="2020" name="Fungal Divers.">
        <title>Resolving the Mortierellaceae phylogeny through synthesis of multi-gene phylogenetics and phylogenomics.</title>
        <authorList>
            <person name="Vandepol N."/>
            <person name="Liber J."/>
            <person name="Desiro A."/>
            <person name="Na H."/>
            <person name="Kennedy M."/>
            <person name="Barry K."/>
            <person name="Grigoriev I.V."/>
            <person name="Miller A.N."/>
            <person name="O'Donnell K."/>
            <person name="Stajich J.E."/>
            <person name="Bonito G."/>
        </authorList>
    </citation>
    <scope>NUCLEOTIDE SEQUENCE</scope>
    <source>
        <strain evidence="9">REB-010B</strain>
    </source>
</reference>
<dbReference type="PANTHER" id="PTHR19302:SF33">
    <property type="entry name" value="GAMMA-TUBULIN COMPLEX COMPONENT 5"/>
    <property type="match status" value="1"/>
</dbReference>
<dbReference type="Pfam" id="PF04130">
    <property type="entry name" value="GCP_C_terminal"/>
    <property type="match status" value="1"/>
</dbReference>
<sequence>MSMSKRQRTPLPGPARELITRVTGFQASQSSLPIRMMLSPNDHYFDACAAYVSLHLFDVAGLGGNRNKSVDRDSVDKRLAGLAEKLSMNSQDTKSDALRSYLLRLRGLARSLGGGDSARMVAASGSSEMHKDEAAHNVVSSVLLVLLELSQSPTALGRRGESVYEMPKTLKEPLTAPKTQEQIDRETLRAILQADPLVGAHWQMNGGDNGDAQDEDNSDFEDMDVNARSVPSLPGTQVAQENSNGLPNDNIGTSIADRPKAFGGLDLWDQRTSSQRFKEAPPLLQALERHQYWRGDAVVSKRRTAQQTGQGAEAFDIQHSWELNSAVHNSQGFVLTTNTPVMEEIDIIHEVFLLLQGLPTVIFEYDEGSPVVKLFPKVAVSHLSSGSLESILQPFLESAREMDELQAVADSVCFEPLSAHGKTIQRFAAATHAELLALRKLLAGRQQEYQRYRKGYGQRMASLIELHANISEDLEAIHVLLAFLKGLQFYKSISNSPEQACSYSTDVLSSLYISVCDLELIGDARNSVLFMRLLQQSIWPLLLNMECWLSGRALDAESEFLIQIAPNVSLFSNGFWADWCYIQSEIVDNAAGGAGSTSTMKVSPCFLRDASLKQLIYTGKAIRVIQALRASEIERAPYAEGFASTVFRKIFRPSNSSHLDASTESATDMNTSFLKYHSVLAHQYPLQPSPFIPLTDVSSTSSALSQEASFTVGSDFKWRMDSELAGAIEEQYLSTNALLKSMFSTQSQLLWHLKGMAEFYFMMQGEVMHSFSTDIFHKMLRRRSWYDSYILGSTFTQVASLRHWKHAKFVTVRTGDQRGALRTGQTHLSGLKIQVLEQIKFEYQVLDVQIKKFHGEIGEQQGDLDDMIRLSQGFINTCYERCFLKERAGPLHRSLMTMLNLALRFSALFSTFIYEREREQAELPSDHLTTRSRLERQRLETRSSMSERQRRRVSFNPAPRGATTTTATFTRGTRDGESSSGDSDDSYDSDGSNSFRKDEAHYGARDNAKWLSSHVGSVSDMKEKSVRQIDAAEDNGNAEVHSDDDGEEGEDVVMSLGSETGARRVKRLRMARHELQGTADSGRPVLHDAGNIMESGQSQSKSGRRSRSGQTSFREQLLAIEQEFDGSREFLAKSLRVVVSSNAARGYHARQRAGGRGGEGGGTTEEGGRGKEAEGDSNYLDVLILALSS</sequence>
<dbReference type="GO" id="GO:0031122">
    <property type="term" value="P:cytoplasmic microtubule organization"/>
    <property type="evidence" value="ECO:0007669"/>
    <property type="project" value="TreeGrafter"/>
</dbReference>
<name>A0A9P6RGY9_9FUNG</name>
<dbReference type="GO" id="GO:0005874">
    <property type="term" value="C:microtubule"/>
    <property type="evidence" value="ECO:0007669"/>
    <property type="project" value="UniProtKB-KW"/>
</dbReference>
<dbReference type="Gene3D" id="1.20.120.1900">
    <property type="entry name" value="Gamma-tubulin complex, C-terminal domain"/>
    <property type="match status" value="1"/>
</dbReference>
<dbReference type="Pfam" id="PF17681">
    <property type="entry name" value="GCP_N_terminal"/>
    <property type="match status" value="1"/>
</dbReference>
<feature type="compositionally biased region" description="Gly residues" evidence="6">
    <location>
        <begin position="1154"/>
        <end position="1165"/>
    </location>
</feature>
<evidence type="ECO:0000256" key="2">
    <source>
        <dbReference type="ARBA" id="ARBA00010337"/>
    </source>
</evidence>
<evidence type="ECO:0000256" key="6">
    <source>
        <dbReference type="SAM" id="MobiDB-lite"/>
    </source>
</evidence>
<feature type="compositionally biased region" description="Low complexity" evidence="6">
    <location>
        <begin position="958"/>
        <end position="971"/>
    </location>
</feature>
<dbReference type="GO" id="GO:0051321">
    <property type="term" value="P:meiotic cell cycle"/>
    <property type="evidence" value="ECO:0007669"/>
    <property type="project" value="TreeGrafter"/>
</dbReference>
<dbReference type="InterPro" id="IPR040457">
    <property type="entry name" value="GCP_C"/>
</dbReference>
<dbReference type="Proteomes" id="UP000738325">
    <property type="component" value="Unassembled WGS sequence"/>
</dbReference>
<evidence type="ECO:0000313" key="10">
    <source>
        <dbReference type="Proteomes" id="UP000738325"/>
    </source>
</evidence>
<comment type="caution">
    <text evidence="9">The sequence shown here is derived from an EMBL/GenBank/DDBJ whole genome shotgun (WGS) entry which is preliminary data.</text>
</comment>
<dbReference type="InterPro" id="IPR059169">
    <property type="entry name" value="GCP5_N_ext"/>
</dbReference>
<evidence type="ECO:0000256" key="3">
    <source>
        <dbReference type="ARBA" id="ARBA00022490"/>
    </source>
</evidence>
<feature type="domain" description="Gamma tubulin complex component protein N-terminal" evidence="8">
    <location>
        <begin position="348"/>
        <end position="740"/>
    </location>
</feature>
<dbReference type="GO" id="GO:0051225">
    <property type="term" value="P:spindle assembly"/>
    <property type="evidence" value="ECO:0007669"/>
    <property type="project" value="TreeGrafter"/>
</dbReference>
<dbReference type="InterPro" id="IPR007259">
    <property type="entry name" value="GCP"/>
</dbReference>
<evidence type="ECO:0000313" key="9">
    <source>
        <dbReference type="EMBL" id="KAG0320032.1"/>
    </source>
</evidence>
<keyword evidence="5" id="KW-0206">Cytoskeleton</keyword>
<dbReference type="InterPro" id="IPR042241">
    <property type="entry name" value="GCP_C_sf"/>
</dbReference>
<accession>A0A9P6RGY9</accession>
<comment type="similarity">
    <text evidence="2">Belongs to the TUBGCP family.</text>
</comment>
<feature type="compositionally biased region" description="Acidic residues" evidence="6">
    <location>
        <begin position="1042"/>
        <end position="1051"/>
    </location>
</feature>
<dbReference type="GO" id="GO:0005816">
    <property type="term" value="C:spindle pole body"/>
    <property type="evidence" value="ECO:0007669"/>
    <property type="project" value="UniProtKB-ARBA"/>
</dbReference>
<evidence type="ECO:0000256" key="4">
    <source>
        <dbReference type="ARBA" id="ARBA00022701"/>
    </source>
</evidence>
<dbReference type="GO" id="GO:0000930">
    <property type="term" value="C:gamma-tubulin complex"/>
    <property type="evidence" value="ECO:0007669"/>
    <property type="project" value="TreeGrafter"/>
</dbReference>
<evidence type="ECO:0000256" key="5">
    <source>
        <dbReference type="ARBA" id="ARBA00023212"/>
    </source>
</evidence>
<evidence type="ECO:0000256" key="1">
    <source>
        <dbReference type="ARBA" id="ARBA00004245"/>
    </source>
</evidence>
<dbReference type="PANTHER" id="PTHR19302">
    <property type="entry name" value="GAMMA TUBULIN COMPLEX PROTEIN"/>
    <property type="match status" value="1"/>
</dbReference>
<feature type="region of interest" description="Disordered" evidence="6">
    <location>
        <begin position="1032"/>
        <end position="1051"/>
    </location>
</feature>
<dbReference type="GO" id="GO:0000922">
    <property type="term" value="C:spindle pole"/>
    <property type="evidence" value="ECO:0007669"/>
    <property type="project" value="InterPro"/>
</dbReference>
<evidence type="ECO:0000259" key="7">
    <source>
        <dbReference type="Pfam" id="PF04130"/>
    </source>
</evidence>
<feature type="region of interest" description="Disordered" evidence="6">
    <location>
        <begin position="920"/>
        <end position="994"/>
    </location>
</feature>
<dbReference type="GO" id="GO:0051011">
    <property type="term" value="F:microtubule minus-end binding"/>
    <property type="evidence" value="ECO:0007669"/>
    <property type="project" value="TreeGrafter"/>
</dbReference>
<dbReference type="CDD" id="cd22572">
    <property type="entry name" value="GCP5_NTD"/>
    <property type="match status" value="1"/>
</dbReference>
<dbReference type="GO" id="GO:0000278">
    <property type="term" value="P:mitotic cell cycle"/>
    <property type="evidence" value="ECO:0007669"/>
    <property type="project" value="TreeGrafter"/>
</dbReference>
<dbReference type="EMBL" id="JAAAIP010000298">
    <property type="protein sequence ID" value="KAG0320032.1"/>
    <property type="molecule type" value="Genomic_DNA"/>
</dbReference>
<proteinExistence type="inferred from homology"/>
<feature type="region of interest" description="Disordered" evidence="6">
    <location>
        <begin position="1074"/>
        <end position="1114"/>
    </location>
</feature>
<dbReference type="OrthoDB" id="66546at2759"/>
<dbReference type="GO" id="GO:0043015">
    <property type="term" value="F:gamma-tubulin binding"/>
    <property type="evidence" value="ECO:0007669"/>
    <property type="project" value="InterPro"/>
</dbReference>
<dbReference type="GO" id="GO:0007020">
    <property type="term" value="P:microtubule nucleation"/>
    <property type="evidence" value="ECO:0007669"/>
    <property type="project" value="InterPro"/>
</dbReference>
<keyword evidence="4" id="KW-0493">Microtubule</keyword>